<feature type="chain" id="PRO_5046282906" evidence="1">
    <location>
        <begin position="23"/>
        <end position="441"/>
    </location>
</feature>
<dbReference type="RefSeq" id="WP_210354443.1">
    <property type="nucleotide sequence ID" value="NZ_JAEQMU010000002.1"/>
</dbReference>
<dbReference type="Pfam" id="PF14135">
    <property type="entry name" value="DUF4302"/>
    <property type="match status" value="1"/>
</dbReference>
<dbReference type="EMBL" id="JBHULD010000025">
    <property type="protein sequence ID" value="MFD2557179.1"/>
    <property type="molecule type" value="Genomic_DNA"/>
</dbReference>
<proteinExistence type="predicted"/>
<sequence length="441" mass="49277">MNLRKIHSLLFVVLLVSLFACKKEDDPILEDPDSRLNTYLEKSLQTLTEAPYGYKATLFTRAEKTFAFFMQFDKDGRVNMLSDFDGNSAVKLQSSSYRLKALQRPSVIFDTYNYISMLADPQGSVNGGTNGQGLFGDNDYSLLKFSGDTVGLIGNKNTSQLLLIKATEAEQKSFLEGGLGQSRQLLTTFMNSHKYPYILVDNKKIALAIDQTSRQVTLSWLEADGTTITNLSSSFFYTPEGIVSTFLKIGGNLIEEFKWDNEKKTYLVTVGGQQIEVQANPTPVFPLILQFGFKKTYSIIGTSNNTLPDGVNSTFNNLWKTVNTNFTSSGRAIRYIEFKLISENQATLTVYYSSGTTNYIADMSFTYTINQNVLRLTDPKRDFSNGNWTSRLAQLSVLEDYILKGPFVIDWVSSSSSKVTEPLGGLSPQSNAGDFFYGYLK</sequence>
<evidence type="ECO:0000256" key="1">
    <source>
        <dbReference type="SAM" id="SignalP"/>
    </source>
</evidence>
<keyword evidence="3" id="KW-1185">Reference proteome</keyword>
<reference evidence="3" key="1">
    <citation type="journal article" date="2019" name="Int. J. Syst. Evol. Microbiol.">
        <title>The Global Catalogue of Microorganisms (GCM) 10K type strain sequencing project: providing services to taxonomists for standard genome sequencing and annotation.</title>
        <authorList>
            <consortium name="The Broad Institute Genomics Platform"/>
            <consortium name="The Broad Institute Genome Sequencing Center for Infectious Disease"/>
            <person name="Wu L."/>
            <person name="Ma J."/>
        </authorList>
    </citation>
    <scope>NUCLEOTIDE SEQUENCE [LARGE SCALE GENOMIC DNA]</scope>
    <source>
        <strain evidence="3">KCTC 52298</strain>
    </source>
</reference>
<dbReference type="PROSITE" id="PS51257">
    <property type="entry name" value="PROKAR_LIPOPROTEIN"/>
    <property type="match status" value="1"/>
</dbReference>
<comment type="caution">
    <text evidence="2">The sequence shown here is derived from an EMBL/GenBank/DDBJ whole genome shotgun (WGS) entry which is preliminary data.</text>
</comment>
<organism evidence="2 3">
    <name type="scientific">Sphingobacterium tabacisoli</name>
    <dbReference type="NCBI Taxonomy" id="2044855"/>
    <lineage>
        <taxon>Bacteria</taxon>
        <taxon>Pseudomonadati</taxon>
        <taxon>Bacteroidota</taxon>
        <taxon>Sphingobacteriia</taxon>
        <taxon>Sphingobacteriales</taxon>
        <taxon>Sphingobacteriaceae</taxon>
        <taxon>Sphingobacterium</taxon>
    </lineage>
</organism>
<keyword evidence="1" id="KW-0732">Signal</keyword>
<evidence type="ECO:0000313" key="2">
    <source>
        <dbReference type="EMBL" id="MFD2557179.1"/>
    </source>
</evidence>
<dbReference type="InterPro" id="IPR025396">
    <property type="entry name" value="DUF4302"/>
</dbReference>
<dbReference type="Proteomes" id="UP001597440">
    <property type="component" value="Unassembled WGS sequence"/>
</dbReference>
<feature type="signal peptide" evidence="1">
    <location>
        <begin position="1"/>
        <end position="22"/>
    </location>
</feature>
<gene>
    <name evidence="2" type="ORF">ACFSQW_22500</name>
</gene>
<name>A0ABW5L831_9SPHI</name>
<evidence type="ECO:0000313" key="3">
    <source>
        <dbReference type="Proteomes" id="UP001597440"/>
    </source>
</evidence>
<accession>A0ABW5L831</accession>
<protein>
    <submittedName>
        <fullName evidence="2">DUF4302 domain-containing protein</fullName>
    </submittedName>
</protein>